<dbReference type="InterPro" id="IPR010259">
    <property type="entry name" value="S8pro/Inhibitor_I9"/>
</dbReference>
<dbReference type="Gene3D" id="3.40.50.200">
    <property type="entry name" value="Peptidase S8/S53 domain"/>
    <property type="match status" value="1"/>
</dbReference>
<evidence type="ECO:0000259" key="8">
    <source>
        <dbReference type="Pfam" id="PF00082"/>
    </source>
</evidence>
<dbReference type="InterPro" id="IPR000209">
    <property type="entry name" value="Peptidase_S8/S53_dom"/>
</dbReference>
<dbReference type="InterPro" id="IPR015500">
    <property type="entry name" value="Peptidase_S8_subtilisin-rel"/>
</dbReference>
<dbReference type="InterPro" id="IPR023827">
    <property type="entry name" value="Peptidase_S8_Asp-AS"/>
</dbReference>
<dbReference type="InterPro" id="IPR023828">
    <property type="entry name" value="Peptidase_S8_Ser-AS"/>
</dbReference>
<dbReference type="Pfam" id="PF05922">
    <property type="entry name" value="Inhibitor_I9"/>
    <property type="match status" value="1"/>
</dbReference>
<organism evidence="10 11">
    <name type="scientific">Catenaria anguillulae PL171</name>
    <dbReference type="NCBI Taxonomy" id="765915"/>
    <lineage>
        <taxon>Eukaryota</taxon>
        <taxon>Fungi</taxon>
        <taxon>Fungi incertae sedis</taxon>
        <taxon>Blastocladiomycota</taxon>
        <taxon>Blastocladiomycetes</taxon>
        <taxon>Blastocladiales</taxon>
        <taxon>Catenariaceae</taxon>
        <taxon>Catenaria</taxon>
    </lineage>
</organism>
<dbReference type="InterPro" id="IPR050131">
    <property type="entry name" value="Peptidase_S8_subtilisin-like"/>
</dbReference>
<feature type="active site" description="Charge relay system" evidence="5">
    <location>
        <position position="183"/>
    </location>
</feature>
<dbReference type="GO" id="GO:0005615">
    <property type="term" value="C:extracellular space"/>
    <property type="evidence" value="ECO:0007669"/>
    <property type="project" value="TreeGrafter"/>
</dbReference>
<keyword evidence="4 5" id="KW-0720">Serine protease</keyword>
<evidence type="ECO:0000256" key="5">
    <source>
        <dbReference type="PROSITE-ProRule" id="PRU01240"/>
    </source>
</evidence>
<accession>A0A1Y2HLD2</accession>
<keyword evidence="2 5" id="KW-0645">Protease</keyword>
<dbReference type="PROSITE" id="PS51892">
    <property type="entry name" value="SUBTILASE"/>
    <property type="match status" value="1"/>
</dbReference>
<keyword evidence="7" id="KW-0732">Signal</keyword>
<sequence>MKFLSIAALAFLALASSANAAPAQVQAIPNKYIITLKADADQTQFTRALNAEVARENSQEGAGIQSKIEHTYQIADFKGYSGTFTKALVDRLKNNPRVAAVEEDLPVFALGTQENPPSWGLTRVGQRTRSIPGPYVFPDNRGSGVTVYVVDTGVLTTHSDFGGRATHGFSSDPSWPRSDDNGHGTHVASTVAGTLHGVAKNARIVGVKVLSGSGSGSNSGVIAGINWVAEQARAAGRTVVANMSLGGGRNTATNNAVAAATRAGVVFAVAAGNESQDACNVSPASEPSAITVASSTRTDSLSSFSNFGRCVDIIAPGSEITGAWNNGGVRTISGTSMASPHVAGGAALLLGANPGLTPAEVASTLTSRATTNAITGNIRGTPNRLLFVN</sequence>
<dbReference type="GO" id="GO:0004252">
    <property type="term" value="F:serine-type endopeptidase activity"/>
    <property type="evidence" value="ECO:0007669"/>
    <property type="project" value="UniProtKB-UniRule"/>
</dbReference>
<dbReference type="PROSITE" id="PS00137">
    <property type="entry name" value="SUBTILASE_HIS"/>
    <property type="match status" value="1"/>
</dbReference>
<evidence type="ECO:0000256" key="4">
    <source>
        <dbReference type="ARBA" id="ARBA00022825"/>
    </source>
</evidence>
<dbReference type="FunFam" id="3.40.50.200:FF:000014">
    <property type="entry name" value="Proteinase K"/>
    <property type="match status" value="1"/>
</dbReference>
<dbReference type="PRINTS" id="PR00723">
    <property type="entry name" value="SUBTILISIN"/>
</dbReference>
<evidence type="ECO:0000256" key="7">
    <source>
        <dbReference type="SAM" id="SignalP"/>
    </source>
</evidence>
<dbReference type="EMBL" id="MCFL01000026">
    <property type="protein sequence ID" value="ORZ34784.1"/>
    <property type="molecule type" value="Genomic_DNA"/>
</dbReference>
<dbReference type="InterPro" id="IPR037045">
    <property type="entry name" value="S8pro/Inhibitor_I9_sf"/>
</dbReference>
<dbReference type="InterPro" id="IPR036852">
    <property type="entry name" value="Peptidase_S8/S53_dom_sf"/>
</dbReference>
<comment type="caution">
    <text evidence="10">The sequence shown here is derived from an EMBL/GenBank/DDBJ whole genome shotgun (WGS) entry which is preliminary data.</text>
</comment>
<dbReference type="STRING" id="765915.A0A1Y2HLD2"/>
<evidence type="ECO:0000256" key="3">
    <source>
        <dbReference type="ARBA" id="ARBA00022801"/>
    </source>
</evidence>
<evidence type="ECO:0000259" key="9">
    <source>
        <dbReference type="Pfam" id="PF05922"/>
    </source>
</evidence>
<feature type="domain" description="Inhibitor I9" evidence="9">
    <location>
        <begin position="31"/>
        <end position="107"/>
    </location>
</feature>
<dbReference type="Gene3D" id="3.30.70.80">
    <property type="entry name" value="Peptidase S8 propeptide/proteinase inhibitor I9"/>
    <property type="match status" value="1"/>
</dbReference>
<keyword evidence="11" id="KW-1185">Reference proteome</keyword>
<dbReference type="CDD" id="cd04077">
    <property type="entry name" value="Peptidases_S8_PCSK9_ProteinaseK_like"/>
    <property type="match status" value="1"/>
</dbReference>
<feature type="domain" description="Peptidase S8/S53" evidence="8">
    <location>
        <begin position="142"/>
        <end position="373"/>
    </location>
</feature>
<feature type="active site" description="Charge relay system" evidence="5">
    <location>
        <position position="336"/>
    </location>
</feature>
<dbReference type="PANTHER" id="PTHR43806">
    <property type="entry name" value="PEPTIDASE S8"/>
    <property type="match status" value="1"/>
</dbReference>
<dbReference type="InterPro" id="IPR022398">
    <property type="entry name" value="Peptidase_S8_His-AS"/>
</dbReference>
<feature type="chain" id="PRO_5012417943" evidence="7">
    <location>
        <begin position="21"/>
        <end position="389"/>
    </location>
</feature>
<dbReference type="SUPFAM" id="SSF52743">
    <property type="entry name" value="Subtilisin-like"/>
    <property type="match status" value="1"/>
</dbReference>
<feature type="signal peptide" evidence="7">
    <location>
        <begin position="1"/>
        <end position="20"/>
    </location>
</feature>
<name>A0A1Y2HLD2_9FUNG</name>
<dbReference type="Proteomes" id="UP000193411">
    <property type="component" value="Unassembled WGS sequence"/>
</dbReference>
<evidence type="ECO:0000256" key="6">
    <source>
        <dbReference type="RuleBase" id="RU003355"/>
    </source>
</evidence>
<protein>
    <submittedName>
        <fullName evidence="10">Peptidase S8/S53 domain-containing protein</fullName>
    </submittedName>
</protein>
<dbReference type="PROSITE" id="PS00138">
    <property type="entry name" value="SUBTILASE_SER"/>
    <property type="match status" value="1"/>
</dbReference>
<dbReference type="PANTHER" id="PTHR43806:SF11">
    <property type="entry name" value="CEREVISIN-RELATED"/>
    <property type="match status" value="1"/>
</dbReference>
<feature type="active site" description="Charge relay system" evidence="5">
    <location>
        <position position="151"/>
    </location>
</feature>
<dbReference type="PROSITE" id="PS00136">
    <property type="entry name" value="SUBTILASE_ASP"/>
    <property type="match status" value="1"/>
</dbReference>
<evidence type="ECO:0000256" key="1">
    <source>
        <dbReference type="ARBA" id="ARBA00011073"/>
    </source>
</evidence>
<proteinExistence type="inferred from homology"/>
<dbReference type="GO" id="GO:0006508">
    <property type="term" value="P:proteolysis"/>
    <property type="evidence" value="ECO:0007669"/>
    <property type="project" value="UniProtKB-KW"/>
</dbReference>
<evidence type="ECO:0000313" key="10">
    <source>
        <dbReference type="EMBL" id="ORZ34784.1"/>
    </source>
</evidence>
<comment type="similarity">
    <text evidence="1 5 6">Belongs to the peptidase S8 family.</text>
</comment>
<dbReference type="Pfam" id="PF00082">
    <property type="entry name" value="Peptidase_S8"/>
    <property type="match status" value="1"/>
</dbReference>
<reference evidence="10 11" key="1">
    <citation type="submission" date="2016-07" db="EMBL/GenBank/DDBJ databases">
        <title>Pervasive Adenine N6-methylation of Active Genes in Fungi.</title>
        <authorList>
            <consortium name="DOE Joint Genome Institute"/>
            <person name="Mondo S.J."/>
            <person name="Dannebaum R.O."/>
            <person name="Kuo R.C."/>
            <person name="Labutti K."/>
            <person name="Haridas S."/>
            <person name="Kuo A."/>
            <person name="Salamov A."/>
            <person name="Ahrendt S.R."/>
            <person name="Lipzen A."/>
            <person name="Sullivan W."/>
            <person name="Andreopoulos W.B."/>
            <person name="Clum A."/>
            <person name="Lindquist E."/>
            <person name="Daum C."/>
            <person name="Ramamoorthy G.K."/>
            <person name="Gryganskyi A."/>
            <person name="Culley D."/>
            <person name="Magnuson J.K."/>
            <person name="James T.Y."/>
            <person name="O'Malley M.A."/>
            <person name="Stajich J.E."/>
            <person name="Spatafora J.W."/>
            <person name="Visel A."/>
            <person name="Grigoriev I.V."/>
        </authorList>
    </citation>
    <scope>NUCLEOTIDE SEQUENCE [LARGE SCALE GENOMIC DNA]</scope>
    <source>
        <strain evidence="10 11">PL171</strain>
    </source>
</reference>
<evidence type="ECO:0000313" key="11">
    <source>
        <dbReference type="Proteomes" id="UP000193411"/>
    </source>
</evidence>
<gene>
    <name evidence="10" type="ORF">BCR44DRAFT_146916</name>
</gene>
<dbReference type="OrthoDB" id="206201at2759"/>
<keyword evidence="3 5" id="KW-0378">Hydrolase</keyword>
<dbReference type="AlphaFoldDB" id="A0A1Y2HLD2"/>
<dbReference type="SUPFAM" id="SSF54897">
    <property type="entry name" value="Protease propeptides/inhibitors"/>
    <property type="match status" value="1"/>
</dbReference>
<dbReference type="InterPro" id="IPR034193">
    <property type="entry name" value="PCSK9_ProteinaseK-like"/>
</dbReference>
<evidence type="ECO:0000256" key="2">
    <source>
        <dbReference type="ARBA" id="ARBA00022670"/>
    </source>
</evidence>